<feature type="transmembrane region" description="Helical" evidence="1">
    <location>
        <begin position="12"/>
        <end position="31"/>
    </location>
</feature>
<evidence type="ECO:0000313" key="4">
    <source>
        <dbReference type="Proteomes" id="UP001229955"/>
    </source>
</evidence>
<proteinExistence type="predicted"/>
<dbReference type="EMBL" id="CP130613">
    <property type="protein sequence ID" value="WKW14221.1"/>
    <property type="molecule type" value="Genomic_DNA"/>
</dbReference>
<dbReference type="EMBL" id="CP130612">
    <property type="protein sequence ID" value="WKW11311.1"/>
    <property type="molecule type" value="Genomic_DNA"/>
</dbReference>
<dbReference type="AlphaFoldDB" id="A0AA49JY89"/>
<evidence type="ECO:0000313" key="2">
    <source>
        <dbReference type="EMBL" id="WKW11311.1"/>
    </source>
</evidence>
<name>A0AA49JY89_9BACT</name>
<keyword evidence="1" id="KW-1133">Transmembrane helix</keyword>
<dbReference type="InterPro" id="IPR012902">
    <property type="entry name" value="N_methyl_site"/>
</dbReference>
<dbReference type="KEGG" id="pspc:Strain318_000552"/>
<sequence>MPTSRLAIRRGMTIIEVLFAIVILSGVMLSLSNFGNGFARASRNAAYLTIASDLATGRLEAARAHVTYSTLVSTFHNTTETSATATANPSMAGYTGYTRTTLAVATVTDSTEYVTVTVTVTSPDLSTPVSKTVVIGAR</sequence>
<gene>
    <name evidence="2" type="ORF">Strain138_000552</name>
    <name evidence="3" type="ORF">Strain318_000552</name>
</gene>
<dbReference type="Proteomes" id="UP001229955">
    <property type="component" value="Chromosome"/>
</dbReference>
<dbReference type="RefSeq" id="WP_367887010.1">
    <property type="nucleotide sequence ID" value="NZ_CP130612.1"/>
</dbReference>
<evidence type="ECO:0000313" key="3">
    <source>
        <dbReference type="EMBL" id="WKW14221.1"/>
    </source>
</evidence>
<dbReference type="NCBIfam" id="TIGR02532">
    <property type="entry name" value="IV_pilin_GFxxxE"/>
    <property type="match status" value="1"/>
</dbReference>
<organism evidence="3 4">
    <name type="scientific">Pseudogemmatithrix spongiicola</name>
    <dbReference type="NCBI Taxonomy" id="3062599"/>
    <lineage>
        <taxon>Bacteria</taxon>
        <taxon>Pseudomonadati</taxon>
        <taxon>Gemmatimonadota</taxon>
        <taxon>Gemmatimonadia</taxon>
        <taxon>Gemmatimonadales</taxon>
        <taxon>Gemmatimonadaceae</taxon>
        <taxon>Pseudogemmatithrix</taxon>
    </lineage>
</organism>
<protein>
    <submittedName>
        <fullName evidence="3">Prepilin-type N-terminal cleavage/methylation domain-containing protein</fullName>
    </submittedName>
</protein>
<keyword evidence="4" id="KW-1185">Reference proteome</keyword>
<evidence type="ECO:0000256" key="1">
    <source>
        <dbReference type="SAM" id="Phobius"/>
    </source>
</evidence>
<accession>A0AA49JY89</accession>
<accession>A0AA49JSR7</accession>
<keyword evidence="1" id="KW-0472">Membrane</keyword>
<keyword evidence="1" id="KW-0812">Transmembrane</keyword>
<reference evidence="3" key="1">
    <citation type="submission" date="2023-07" db="EMBL/GenBank/DDBJ databases">
        <authorList>
            <person name="Haufschild T."/>
            <person name="Kallscheuer N."/>
            <person name="Hammer J."/>
            <person name="Kohn T."/>
            <person name="Kabuu M."/>
            <person name="Jogler M."/>
            <person name="Wohfarth N."/>
            <person name="Heuer A."/>
            <person name="Rohde M."/>
            <person name="van Teeseling M.C.F."/>
            <person name="Jogler C."/>
        </authorList>
    </citation>
    <scope>NUCLEOTIDE SEQUENCE</scope>
    <source>
        <strain evidence="2">Strain 138</strain>
        <strain evidence="3">Strain 318</strain>
    </source>
</reference>